<dbReference type="Proteomes" id="UP000264062">
    <property type="component" value="Unassembled WGS sequence"/>
</dbReference>
<dbReference type="AlphaFoldDB" id="A0A350HAL0"/>
<evidence type="ECO:0000313" key="1">
    <source>
        <dbReference type="EMBL" id="HAV92576.1"/>
    </source>
</evidence>
<sequence length="75" mass="8606">MLFSKSKKKTNESLLKVDLSPAQMFYTNALSIEALVNVLERKGILNKEEVLSEIKKIGAERKNKMEELDEHIKKS</sequence>
<protein>
    <submittedName>
        <fullName evidence="1">Uncharacterized protein</fullName>
    </submittedName>
</protein>
<reference evidence="1 2" key="1">
    <citation type="journal article" date="2018" name="Nat. Biotechnol.">
        <title>A standardized bacterial taxonomy based on genome phylogeny substantially revises the tree of life.</title>
        <authorList>
            <person name="Parks D.H."/>
            <person name="Chuvochina M."/>
            <person name="Waite D.W."/>
            <person name="Rinke C."/>
            <person name="Skarshewski A."/>
            <person name="Chaumeil P.A."/>
            <person name="Hugenholtz P."/>
        </authorList>
    </citation>
    <scope>NUCLEOTIDE SEQUENCE [LARGE SCALE GENOMIC DNA]</scope>
    <source>
        <strain evidence="1">UBA9956</strain>
    </source>
</reference>
<accession>A0A350HAL0</accession>
<proteinExistence type="predicted"/>
<name>A0A350HAL0_UNCW3</name>
<gene>
    <name evidence="1" type="ORF">DCW38_05275</name>
</gene>
<organism evidence="1 2">
    <name type="scientific">candidate division WOR-3 bacterium</name>
    <dbReference type="NCBI Taxonomy" id="2052148"/>
    <lineage>
        <taxon>Bacteria</taxon>
        <taxon>Bacteria division WOR-3</taxon>
    </lineage>
</organism>
<evidence type="ECO:0000313" key="2">
    <source>
        <dbReference type="Proteomes" id="UP000264062"/>
    </source>
</evidence>
<comment type="caution">
    <text evidence="1">The sequence shown here is derived from an EMBL/GenBank/DDBJ whole genome shotgun (WGS) entry which is preliminary data.</text>
</comment>
<dbReference type="EMBL" id="DMZY01000155">
    <property type="protein sequence ID" value="HAV92576.1"/>
    <property type="molecule type" value="Genomic_DNA"/>
</dbReference>